<dbReference type="Proteomes" id="UP000319103">
    <property type="component" value="Unassembled WGS sequence"/>
</dbReference>
<dbReference type="SUPFAM" id="SSF53756">
    <property type="entry name" value="UDP-Glycosyltransferase/glycogen phosphorylase"/>
    <property type="match status" value="1"/>
</dbReference>
<dbReference type="Pfam" id="PF13692">
    <property type="entry name" value="Glyco_trans_1_4"/>
    <property type="match status" value="1"/>
</dbReference>
<accession>A0A540W622</accession>
<keyword evidence="3" id="KW-1185">Reference proteome</keyword>
<dbReference type="GO" id="GO:0009103">
    <property type="term" value="P:lipopolysaccharide biosynthetic process"/>
    <property type="evidence" value="ECO:0007669"/>
    <property type="project" value="TreeGrafter"/>
</dbReference>
<dbReference type="AlphaFoldDB" id="A0A540W622"/>
<dbReference type="CDD" id="cd03801">
    <property type="entry name" value="GT4_PimA-like"/>
    <property type="match status" value="1"/>
</dbReference>
<dbReference type="Gene3D" id="3.40.50.2000">
    <property type="entry name" value="Glycogen Phosphorylase B"/>
    <property type="match status" value="2"/>
</dbReference>
<gene>
    <name evidence="2" type="ORF">E6W39_21900</name>
</gene>
<dbReference type="PANTHER" id="PTHR46401:SF2">
    <property type="entry name" value="GLYCOSYLTRANSFERASE WBBK-RELATED"/>
    <property type="match status" value="1"/>
</dbReference>
<dbReference type="OrthoDB" id="9801609at2"/>
<dbReference type="GO" id="GO:0016757">
    <property type="term" value="F:glycosyltransferase activity"/>
    <property type="evidence" value="ECO:0007669"/>
    <property type="project" value="TreeGrafter"/>
</dbReference>
<dbReference type="RefSeq" id="WP_141634961.1">
    <property type="nucleotide sequence ID" value="NZ_VIGB01000003.1"/>
</dbReference>
<sequence>MPREVIASVVRVPWHSTHGGYDRLLDYLPETRRIGPPSTPLARSLASVGHLVGRRLCPLPFYPARHFATDIRILADPRPAHVLYGDEQFWFSQHRTAPTAVTYHQPARHLARLLPSATWRSLLPRAAHVITLDPTQQAFFADHLPEQRVHLVPHGIDTAAFRPGQPLQPGNRPMVLTVGWWLRDWDVLDAVHWRLHRRYGDEVDLVVVTREAAAHRWHPAVRVLENVAEPVLVDLYQRAAAVLLPLIDATANNALLEAMACGAPVVATDVGGISSYTGSAALLTEPGDPVAATEAVESLLAETGTAADRARRAAARARAEQFAWPAVAEQVRDVYRKLVADQ</sequence>
<evidence type="ECO:0000256" key="1">
    <source>
        <dbReference type="ARBA" id="ARBA00022679"/>
    </source>
</evidence>
<organism evidence="2 3">
    <name type="scientific">Kitasatospora acidiphila</name>
    <dbReference type="NCBI Taxonomy" id="2567942"/>
    <lineage>
        <taxon>Bacteria</taxon>
        <taxon>Bacillati</taxon>
        <taxon>Actinomycetota</taxon>
        <taxon>Actinomycetes</taxon>
        <taxon>Kitasatosporales</taxon>
        <taxon>Streptomycetaceae</taxon>
        <taxon>Kitasatospora</taxon>
    </lineage>
</organism>
<dbReference type="PANTHER" id="PTHR46401">
    <property type="entry name" value="GLYCOSYLTRANSFERASE WBBK-RELATED"/>
    <property type="match status" value="1"/>
</dbReference>
<evidence type="ECO:0000313" key="2">
    <source>
        <dbReference type="EMBL" id="TQF04387.1"/>
    </source>
</evidence>
<keyword evidence="1 2" id="KW-0808">Transferase</keyword>
<comment type="caution">
    <text evidence="2">The sequence shown here is derived from an EMBL/GenBank/DDBJ whole genome shotgun (WGS) entry which is preliminary data.</text>
</comment>
<name>A0A540W622_9ACTN</name>
<proteinExistence type="predicted"/>
<protein>
    <submittedName>
        <fullName evidence="2">Glycosyltransferase</fullName>
    </submittedName>
</protein>
<dbReference type="EMBL" id="VIGB01000003">
    <property type="protein sequence ID" value="TQF04387.1"/>
    <property type="molecule type" value="Genomic_DNA"/>
</dbReference>
<reference evidence="2 3" key="1">
    <citation type="submission" date="2019-06" db="EMBL/GenBank/DDBJ databases">
        <title>Description of Kitasatospora acidophila sp. nov. isolated from pine grove soil, and reclassification of Streptomyces novaecaesareae to Kitasatospora novaeceasareae comb. nov.</title>
        <authorList>
            <person name="Kim M.J."/>
        </authorList>
    </citation>
    <scope>NUCLEOTIDE SEQUENCE [LARGE SCALE GENOMIC DNA]</scope>
    <source>
        <strain evidence="2 3">MMS16-CNU292</strain>
    </source>
</reference>
<evidence type="ECO:0000313" key="3">
    <source>
        <dbReference type="Proteomes" id="UP000319103"/>
    </source>
</evidence>